<evidence type="ECO:0000256" key="11">
    <source>
        <dbReference type="ARBA" id="ARBA00023242"/>
    </source>
</evidence>
<feature type="compositionally biased region" description="Basic and acidic residues" evidence="12">
    <location>
        <begin position="1383"/>
        <end position="1397"/>
    </location>
</feature>
<dbReference type="SUPFAM" id="SSF88723">
    <property type="entry name" value="PIN domain-like"/>
    <property type="match status" value="1"/>
</dbReference>
<dbReference type="InterPro" id="IPR006084">
    <property type="entry name" value="XPG/Rad2"/>
</dbReference>
<reference evidence="16" key="1">
    <citation type="journal article" date="2020" name="Nat. Commun.">
        <title>Genome assembly of wild tea tree DASZ reveals pedigree and selection history of tea varieties.</title>
        <authorList>
            <person name="Zhang W."/>
            <person name="Zhang Y."/>
            <person name="Qiu H."/>
            <person name="Guo Y."/>
            <person name="Wan H."/>
            <person name="Zhang X."/>
            <person name="Scossa F."/>
            <person name="Alseekh S."/>
            <person name="Zhang Q."/>
            <person name="Wang P."/>
            <person name="Xu L."/>
            <person name="Schmidt M.H."/>
            <person name="Jia X."/>
            <person name="Li D."/>
            <person name="Zhu A."/>
            <person name="Guo F."/>
            <person name="Chen W."/>
            <person name="Ni D."/>
            <person name="Usadel B."/>
            <person name="Fernie A.R."/>
            <person name="Wen W."/>
        </authorList>
    </citation>
    <scope>NUCLEOTIDE SEQUENCE [LARGE SCALE GENOMIC DNA]</scope>
    <source>
        <strain evidence="16">cv. G240</strain>
    </source>
</reference>
<evidence type="ECO:0000256" key="1">
    <source>
        <dbReference type="ARBA" id="ARBA00001946"/>
    </source>
</evidence>
<comment type="similarity">
    <text evidence="3">Belongs to the XPG/RAD2 endonuclease family. XPG subfamily.</text>
</comment>
<dbReference type="InterPro" id="IPR006085">
    <property type="entry name" value="XPG_DNA_repair_N"/>
</dbReference>
<feature type="region of interest" description="Disordered" evidence="12">
    <location>
        <begin position="669"/>
        <end position="689"/>
    </location>
</feature>
<keyword evidence="16" id="KW-1185">Reference proteome</keyword>
<dbReference type="InterPro" id="IPR006086">
    <property type="entry name" value="XPG-I_dom"/>
</dbReference>
<dbReference type="GO" id="GO:0046872">
    <property type="term" value="F:metal ion binding"/>
    <property type="evidence" value="ECO:0007669"/>
    <property type="project" value="UniProtKB-KW"/>
</dbReference>
<feature type="compositionally biased region" description="Polar residues" evidence="12">
    <location>
        <begin position="379"/>
        <end position="394"/>
    </location>
</feature>
<dbReference type="FunFam" id="3.40.50.1010:FF:000029">
    <property type="entry name" value="DNA repair protein UVH3"/>
    <property type="match status" value="1"/>
</dbReference>
<feature type="compositionally biased region" description="Polar residues" evidence="12">
    <location>
        <begin position="1273"/>
        <end position="1287"/>
    </location>
</feature>
<sequence>MGVHGLWELLAPVGRRVSVETLAGKKLAIDASIWMIQFMKAMRDDKGEMVKNAHILGFFRRICKLLFLRTKPVFVFDGGTPALKRRTVIARRRQRENAQAKIRKTAEKLLLNHLKAMRLKELANDLESQRQKNDAKGKKVITDQKEMADDNAEGNNTASFSLNQEALDEMLAASLAAEEDESFTGNASTSGMGIPTEEDNDSDDEEMILPAMNGKVDPAVLAALPPSMQLDLLVQMRERLMAENRQKYQKVKKAPAKFSELQIQSYLKTVAFRREIDEVQKSAAGKGVGGVQTSRIASEANREFIFSSSFTGDKQVLTSAGVDRHAENKKLHQTPSDPPPESLGSIASTKKSNAKTRSVADDRRRVFDNNIEKPPPSESLASIASSTKKSNAETGSVADDSGRVFDNDIETYLDERGRVRVSRVRAMGIRMTRDLQRNLDLMKEIEQDQVHTIEIANNESILDKNSGGVSRRLPDKIQLIETSYQGSDGSVHLDDRNDGSTFKNDNLMEISFEDDGGHKCLDDDDIFARLVAGDPVMISSADNSPSKKHSLDSDSDCDWEEGVIEEKGNSLIHDIKKESRLALAEGDSNNNDSEVEWEDGDSDVRKYASPSPAEPSKTASKGVFEEEADFQEAIRRSLEDLKGQKSSASLAAEKLKDAIEMPCQTTSVGSVRQENDKAEPNMPPDNAMLTDESSYKVISRVERVDSEARINMLNTDDSPGGQLATSMAVCPDITEGPIDKPCERYPDPHGERFLQGNSEAEILLGEIERKEVTTVEGKGVHLIVEQLLDTSNVGGQVTCGNSCSGVSSQISDMVLGETPHVIVANAQQNVFEAAANYCLIETTEHRESSVKESTANHDVAQKLPNEKNHDNVAEQRGDEMHEFTYKDATEQPIEVTEASLEEEMLNLSKERIDLGDEQRKLERNAESVSSEMFAECQELLQMFGLPYIIAPMEAEAQCAYMELENLVDGVITDDSDVFLFGAQSVYKNIFDDRKYVETYFMKDIENDLGLTREKLIRMALLLGSDYTEGVSGIGIVNAIEVVNAFPEEDGLSKFREWIESPDPTILGTFDVKPGSSSRKRGSKVSDSDVDCSNSNLEGLSASDQTVSQSMDYIDNTKQVFMDKHRNVSKNWHIPSTFPNEAVISAYVSPQVDKSTELFSWGKPDLFVLRKLCWEKFGWSTQKADELLQPVLKEYNKREIQLRLEAFYTFNERFAKIRSKRIKKAVRGITGSLSSKLMDDVQEASKSRKKRRVSPSEHREDKSEKPLSGAEAYINSSKGNKTQTSTAKWSRKRKHIEPVPSEARNPGPLMQEGGKTSSQGLSARGGGRAVGRSRGKKNPGRAYAESSSNDGSNSDYELEMQVENLEGPHGVRKSTRTRKAVKYTLHDLEIDEPGKADQEEVNSGDEETVQEEPSEDHGLVGDDGAGSGEKIQHKGRDSSFEEQSGGDYLEMAGGFCMDEAEPELETGQLSLDQKDYPSFGAELSEEYLKMGGGFCLDEDETNMGTDKRPSKSVGASISDNAEPALCSNVVVEADPDVGPVQLVSSPSRALDGVEDRRRTDAYDSNQNVEHSTPITSDVHSRLAMSPSESIRKDDSGTASVKYLSAMPYLRRKRRKS</sequence>
<reference evidence="15 16" key="2">
    <citation type="submission" date="2020-07" db="EMBL/GenBank/DDBJ databases">
        <title>Genome assembly of wild tea tree DASZ reveals pedigree and selection history of tea varieties.</title>
        <authorList>
            <person name="Zhang W."/>
        </authorList>
    </citation>
    <scope>NUCLEOTIDE SEQUENCE [LARGE SCALE GENOMIC DNA]</scope>
    <source>
        <strain evidence="16">cv. G240</strain>
        <tissue evidence="15">Leaf</tissue>
    </source>
</reference>
<keyword evidence="5" id="KW-0479">Metal-binding</keyword>
<comment type="caution">
    <text evidence="15">The sequence shown here is derived from an EMBL/GenBank/DDBJ whole genome shotgun (WGS) entry which is preliminary data.</text>
</comment>
<name>A0A7J7IA24_CAMSI</name>
<dbReference type="SMART" id="SM00485">
    <property type="entry name" value="XPGN"/>
    <property type="match status" value="1"/>
</dbReference>
<dbReference type="SMART" id="SM00279">
    <property type="entry name" value="HhH2"/>
    <property type="match status" value="1"/>
</dbReference>
<feature type="compositionally biased region" description="Basic and acidic residues" evidence="12">
    <location>
        <begin position="1550"/>
        <end position="1560"/>
    </location>
</feature>
<dbReference type="GO" id="GO:0006289">
    <property type="term" value="P:nucleotide-excision repair"/>
    <property type="evidence" value="ECO:0007669"/>
    <property type="project" value="InterPro"/>
</dbReference>
<protein>
    <recommendedName>
        <fullName evidence="17">DNA repair protein UVH3</fullName>
    </recommendedName>
</protein>
<evidence type="ECO:0000256" key="6">
    <source>
        <dbReference type="ARBA" id="ARBA00022759"/>
    </source>
</evidence>
<comment type="cofactor">
    <cofactor evidence="1">
        <name>Mg(2+)</name>
        <dbReference type="ChEBI" id="CHEBI:18420"/>
    </cofactor>
</comment>
<evidence type="ECO:0000256" key="3">
    <source>
        <dbReference type="ARBA" id="ARBA00005283"/>
    </source>
</evidence>
<dbReference type="InterPro" id="IPR029060">
    <property type="entry name" value="PIN-like_dom_sf"/>
</dbReference>
<dbReference type="InterPro" id="IPR001044">
    <property type="entry name" value="XPG/Rad2_eukaryotes"/>
</dbReference>
<dbReference type="Proteomes" id="UP000593564">
    <property type="component" value="Unassembled WGS sequence"/>
</dbReference>
<feature type="region of interest" description="Disordered" evidence="12">
    <location>
        <begin position="583"/>
        <end position="623"/>
    </location>
</feature>
<evidence type="ECO:0000256" key="4">
    <source>
        <dbReference type="ARBA" id="ARBA00022722"/>
    </source>
</evidence>
<feature type="compositionally biased region" description="Basic and acidic residues" evidence="12">
    <location>
        <begin position="125"/>
        <end position="148"/>
    </location>
</feature>
<comment type="subcellular location">
    <subcellularLocation>
        <location evidence="2">Nucleus</location>
    </subcellularLocation>
</comment>
<dbReference type="FunFam" id="3.40.50.1010:FF:000031">
    <property type="entry name" value="DNA repair protein UVH3"/>
    <property type="match status" value="1"/>
</dbReference>
<feature type="region of interest" description="Disordered" evidence="12">
    <location>
        <begin position="179"/>
        <end position="203"/>
    </location>
</feature>
<dbReference type="EMBL" id="JACBKZ010000001">
    <property type="protein sequence ID" value="KAF5961725.1"/>
    <property type="molecule type" value="Genomic_DNA"/>
</dbReference>
<feature type="region of interest" description="Disordered" evidence="12">
    <location>
        <begin position="1537"/>
        <end position="1615"/>
    </location>
</feature>
<evidence type="ECO:0000259" key="13">
    <source>
        <dbReference type="SMART" id="SM00484"/>
    </source>
</evidence>
<feature type="compositionally biased region" description="Basic and acidic residues" evidence="12">
    <location>
        <begin position="358"/>
        <end position="371"/>
    </location>
</feature>
<dbReference type="InterPro" id="IPR019974">
    <property type="entry name" value="XPG_CS"/>
</dbReference>
<feature type="compositionally biased region" description="Polar residues" evidence="12">
    <location>
        <begin position="1561"/>
        <end position="1576"/>
    </location>
</feature>
<organism evidence="15 16">
    <name type="scientific">Camellia sinensis</name>
    <name type="common">Tea plant</name>
    <name type="synonym">Thea sinensis</name>
    <dbReference type="NCBI Taxonomy" id="4442"/>
    <lineage>
        <taxon>Eukaryota</taxon>
        <taxon>Viridiplantae</taxon>
        <taxon>Streptophyta</taxon>
        <taxon>Embryophyta</taxon>
        <taxon>Tracheophyta</taxon>
        <taxon>Spermatophyta</taxon>
        <taxon>Magnoliopsida</taxon>
        <taxon>eudicotyledons</taxon>
        <taxon>Gunneridae</taxon>
        <taxon>Pentapetalae</taxon>
        <taxon>asterids</taxon>
        <taxon>Ericales</taxon>
        <taxon>Theaceae</taxon>
        <taxon>Camellia</taxon>
    </lineage>
</organism>
<dbReference type="PRINTS" id="PR00066">
    <property type="entry name" value="XRODRMPGMNTG"/>
</dbReference>
<dbReference type="SUPFAM" id="SSF47807">
    <property type="entry name" value="5' to 3' exonuclease, C-terminal subdomain"/>
    <property type="match status" value="1"/>
</dbReference>
<feature type="compositionally biased region" description="Acidic residues" evidence="12">
    <location>
        <begin position="1398"/>
        <end position="1413"/>
    </location>
</feature>
<dbReference type="GO" id="GO:0004520">
    <property type="term" value="F:DNA endonuclease activity"/>
    <property type="evidence" value="ECO:0007669"/>
    <property type="project" value="TreeGrafter"/>
</dbReference>
<evidence type="ECO:0000256" key="8">
    <source>
        <dbReference type="ARBA" id="ARBA00022801"/>
    </source>
</evidence>
<dbReference type="Gene3D" id="1.10.150.20">
    <property type="entry name" value="5' to 3' exonuclease, C-terminal subdomain"/>
    <property type="match status" value="1"/>
</dbReference>
<dbReference type="GO" id="GO:0005634">
    <property type="term" value="C:nucleus"/>
    <property type="evidence" value="ECO:0007669"/>
    <property type="project" value="UniProtKB-SubCell"/>
</dbReference>
<dbReference type="PANTHER" id="PTHR16171">
    <property type="entry name" value="DNA REPAIR PROTEIN COMPLEMENTING XP-G CELLS-RELATED"/>
    <property type="match status" value="1"/>
</dbReference>
<feature type="region of interest" description="Disordered" evidence="12">
    <location>
        <begin position="1069"/>
        <end position="1100"/>
    </location>
</feature>
<evidence type="ECO:0000259" key="14">
    <source>
        <dbReference type="SMART" id="SM00485"/>
    </source>
</evidence>
<feature type="compositionally biased region" description="Basic and acidic residues" evidence="12">
    <location>
        <begin position="1253"/>
        <end position="1264"/>
    </location>
</feature>
<feature type="region of interest" description="Disordered" evidence="12">
    <location>
        <begin position="326"/>
        <end position="401"/>
    </location>
</feature>
<keyword evidence="4" id="KW-0540">Nuclease</keyword>
<accession>A0A7J7IA24</accession>
<evidence type="ECO:0000256" key="9">
    <source>
        <dbReference type="ARBA" id="ARBA00022842"/>
    </source>
</evidence>
<dbReference type="GO" id="GO:0003697">
    <property type="term" value="F:single-stranded DNA binding"/>
    <property type="evidence" value="ECO:0007669"/>
    <property type="project" value="InterPro"/>
</dbReference>
<evidence type="ECO:0000256" key="10">
    <source>
        <dbReference type="ARBA" id="ARBA00023204"/>
    </source>
</evidence>
<dbReference type="Gene3D" id="3.40.50.1010">
    <property type="entry name" value="5'-nuclease"/>
    <property type="match status" value="2"/>
</dbReference>
<keyword evidence="8" id="KW-0378">Hydrolase</keyword>
<keyword evidence="6" id="KW-0255">Endonuclease</keyword>
<feature type="compositionally biased region" description="Basic residues" evidence="12">
    <location>
        <begin position="1369"/>
        <end position="1380"/>
    </location>
</feature>
<dbReference type="PRINTS" id="PR00853">
    <property type="entry name" value="XPGRADSUPER"/>
</dbReference>
<dbReference type="InterPro" id="IPR036279">
    <property type="entry name" value="5-3_exonuclease_C_sf"/>
</dbReference>
<dbReference type="CDD" id="cd09868">
    <property type="entry name" value="PIN_XPG_RAD2"/>
    <property type="match status" value="2"/>
</dbReference>
<dbReference type="PANTHER" id="PTHR16171:SF7">
    <property type="entry name" value="DNA REPAIR PROTEIN RAD2"/>
    <property type="match status" value="1"/>
</dbReference>
<dbReference type="PROSITE" id="PS00841">
    <property type="entry name" value="XPG_1"/>
    <property type="match status" value="1"/>
</dbReference>
<evidence type="ECO:0000256" key="12">
    <source>
        <dbReference type="SAM" id="MobiDB-lite"/>
    </source>
</evidence>
<dbReference type="InterPro" id="IPR008918">
    <property type="entry name" value="HhH2"/>
</dbReference>
<feature type="domain" description="XPG-I" evidence="13">
    <location>
        <begin position="941"/>
        <end position="1010"/>
    </location>
</feature>
<feature type="region of interest" description="Disordered" evidence="12">
    <location>
        <begin position="1498"/>
        <end position="1517"/>
    </location>
</feature>
<dbReference type="Pfam" id="PF00867">
    <property type="entry name" value="XPG_I"/>
    <property type="match status" value="1"/>
</dbReference>
<proteinExistence type="inferred from homology"/>
<evidence type="ECO:0000256" key="7">
    <source>
        <dbReference type="ARBA" id="ARBA00022763"/>
    </source>
</evidence>
<evidence type="ECO:0008006" key="17">
    <source>
        <dbReference type="Google" id="ProtNLM"/>
    </source>
</evidence>
<keyword evidence="10" id="KW-0234">DNA repair</keyword>
<dbReference type="Pfam" id="PF00752">
    <property type="entry name" value="XPG_N"/>
    <property type="match status" value="1"/>
</dbReference>
<keyword evidence="11" id="KW-0539">Nucleus</keyword>
<dbReference type="PROSITE" id="PS00842">
    <property type="entry name" value="XPG_2"/>
    <property type="match status" value="1"/>
</dbReference>
<feature type="region of interest" description="Disordered" evidence="12">
    <location>
        <begin position="1237"/>
        <end position="1448"/>
    </location>
</feature>
<keyword evidence="7" id="KW-0227">DNA damage</keyword>
<gene>
    <name evidence="15" type="ORF">HYC85_002934</name>
</gene>
<dbReference type="CDD" id="cd09904">
    <property type="entry name" value="H3TH_XPG"/>
    <property type="match status" value="1"/>
</dbReference>
<dbReference type="GO" id="GO:0016788">
    <property type="term" value="F:hydrolase activity, acting on ester bonds"/>
    <property type="evidence" value="ECO:0007669"/>
    <property type="project" value="InterPro"/>
</dbReference>
<feature type="region of interest" description="Disordered" evidence="12">
    <location>
        <begin position="125"/>
        <end position="157"/>
    </location>
</feature>
<feature type="compositionally biased region" description="Basic and acidic residues" evidence="12">
    <location>
        <begin position="1429"/>
        <end position="1438"/>
    </location>
</feature>
<dbReference type="FunFam" id="1.10.150.20:FF:000050">
    <property type="entry name" value="DNA repair protein UVH3"/>
    <property type="match status" value="1"/>
</dbReference>
<feature type="domain" description="XPG N-terminal" evidence="14">
    <location>
        <begin position="1"/>
        <end position="98"/>
    </location>
</feature>
<evidence type="ECO:0000256" key="5">
    <source>
        <dbReference type="ARBA" id="ARBA00022723"/>
    </source>
</evidence>
<evidence type="ECO:0000256" key="2">
    <source>
        <dbReference type="ARBA" id="ARBA00004123"/>
    </source>
</evidence>
<dbReference type="SMART" id="SM00484">
    <property type="entry name" value="XPGI"/>
    <property type="match status" value="1"/>
</dbReference>
<feature type="compositionally biased region" description="Polar residues" evidence="12">
    <location>
        <begin position="1344"/>
        <end position="1354"/>
    </location>
</feature>
<evidence type="ECO:0000313" key="16">
    <source>
        <dbReference type="Proteomes" id="UP000593564"/>
    </source>
</evidence>
<evidence type="ECO:0000313" key="15">
    <source>
        <dbReference type="EMBL" id="KAF5961725.1"/>
    </source>
</evidence>
<keyword evidence="9" id="KW-0460">Magnesium</keyword>
<feature type="region of interest" description="Disordered" evidence="12">
    <location>
        <begin position="848"/>
        <end position="871"/>
    </location>
</feature>